<keyword evidence="3" id="KW-1185">Reference proteome</keyword>
<dbReference type="EMBL" id="ML977342">
    <property type="protein sequence ID" value="KAF2109400.1"/>
    <property type="molecule type" value="Genomic_DNA"/>
</dbReference>
<dbReference type="PANTHER" id="PTHR13847">
    <property type="entry name" value="SARCOSINE DEHYDROGENASE-RELATED"/>
    <property type="match status" value="1"/>
</dbReference>
<dbReference type="Proteomes" id="UP000799770">
    <property type="component" value="Unassembled WGS sequence"/>
</dbReference>
<protein>
    <submittedName>
        <fullName evidence="2">FAD dependent oxidoreductase</fullName>
    </submittedName>
</protein>
<reference evidence="2" key="1">
    <citation type="journal article" date="2020" name="Stud. Mycol.">
        <title>101 Dothideomycetes genomes: a test case for predicting lifestyles and emergence of pathogens.</title>
        <authorList>
            <person name="Haridas S."/>
            <person name="Albert R."/>
            <person name="Binder M."/>
            <person name="Bloem J."/>
            <person name="Labutti K."/>
            <person name="Salamov A."/>
            <person name="Andreopoulos B."/>
            <person name="Baker S."/>
            <person name="Barry K."/>
            <person name="Bills G."/>
            <person name="Bluhm B."/>
            <person name="Cannon C."/>
            <person name="Castanera R."/>
            <person name="Culley D."/>
            <person name="Daum C."/>
            <person name="Ezra D."/>
            <person name="Gonzalez J."/>
            <person name="Henrissat B."/>
            <person name="Kuo A."/>
            <person name="Liang C."/>
            <person name="Lipzen A."/>
            <person name="Lutzoni F."/>
            <person name="Magnuson J."/>
            <person name="Mondo S."/>
            <person name="Nolan M."/>
            <person name="Ohm R."/>
            <person name="Pangilinan J."/>
            <person name="Park H.-J."/>
            <person name="Ramirez L."/>
            <person name="Alfaro M."/>
            <person name="Sun H."/>
            <person name="Tritt A."/>
            <person name="Yoshinaga Y."/>
            <person name="Zwiers L.-H."/>
            <person name="Turgeon B."/>
            <person name="Goodwin S."/>
            <person name="Spatafora J."/>
            <person name="Crous P."/>
            <person name="Grigoriev I."/>
        </authorList>
    </citation>
    <scope>NUCLEOTIDE SEQUENCE</scope>
    <source>
        <strain evidence="2">CBS 627.86</strain>
    </source>
</reference>
<dbReference type="InterPro" id="IPR006076">
    <property type="entry name" value="FAD-dep_OxRdtase"/>
</dbReference>
<dbReference type="PANTHER" id="PTHR13847:SF279">
    <property type="entry name" value="FAD DEPENDENT OXIDOREDUCTASE DOMAIN-CONTAINING PROTEIN-RELATED"/>
    <property type="match status" value="1"/>
</dbReference>
<dbReference type="Gene3D" id="3.30.9.10">
    <property type="entry name" value="D-Amino Acid Oxidase, subunit A, domain 2"/>
    <property type="match status" value="1"/>
</dbReference>
<evidence type="ECO:0000313" key="3">
    <source>
        <dbReference type="Proteomes" id="UP000799770"/>
    </source>
</evidence>
<sequence>MRQILPVPNPLTPYWRSEPHKLDNVRTTESVPSACDIVIIGSGMSGVTTAYHLLHENDDPPNIVILEGRQLCSGATGRNGGHCKVKVPTLAGMIAKLDDAGIDAFYDYVHGVMYGTKKIVDEEELDCEFELRRSFDVQTDIKESERLKTAFDESCAAGRPWTNNTSWVGGKNVEQITSIKGAKSAFSVPASSFWPYKFVTQLLARMLDRHPKQLNVQTTTMVEGVYRTVGEGGENNLVLTSRGNIICSRVVFATNGYTTGLIPQYKNTIVPYKGMASHHTPKVPVHPHLANTYNIDHGPGKGIDYLNPRPDGGIVVGGGKWMYSHEKAAWYNNYDDSTPFPKEAFAYWNGYMGRNFLGWEKSQAEPDFVWVGIQAVTPDGFPHIGRVPGTKNQYVLAGYNGGGMSLVLTAAKTVATMIREEREFKDVAEQLGVPRFFGTSQERIEKGNIEGVVSTHGEIVGGK</sequence>
<proteinExistence type="predicted"/>
<name>A0A6A5YQW0_9PLEO</name>
<evidence type="ECO:0000313" key="2">
    <source>
        <dbReference type="EMBL" id="KAF2109400.1"/>
    </source>
</evidence>
<dbReference type="SUPFAM" id="SSF51905">
    <property type="entry name" value="FAD/NAD(P)-binding domain"/>
    <property type="match status" value="1"/>
</dbReference>
<feature type="domain" description="FAD dependent oxidoreductase" evidence="1">
    <location>
        <begin position="36"/>
        <end position="416"/>
    </location>
</feature>
<accession>A0A6A5YQW0</accession>
<dbReference type="OrthoDB" id="429143at2759"/>
<organism evidence="2 3">
    <name type="scientific">Lophiotrema nucula</name>
    <dbReference type="NCBI Taxonomy" id="690887"/>
    <lineage>
        <taxon>Eukaryota</taxon>
        <taxon>Fungi</taxon>
        <taxon>Dikarya</taxon>
        <taxon>Ascomycota</taxon>
        <taxon>Pezizomycotina</taxon>
        <taxon>Dothideomycetes</taxon>
        <taxon>Pleosporomycetidae</taxon>
        <taxon>Pleosporales</taxon>
        <taxon>Lophiotremataceae</taxon>
        <taxon>Lophiotrema</taxon>
    </lineage>
</organism>
<dbReference type="InterPro" id="IPR036188">
    <property type="entry name" value="FAD/NAD-bd_sf"/>
</dbReference>
<dbReference type="AlphaFoldDB" id="A0A6A5YQW0"/>
<dbReference type="GO" id="GO:0005737">
    <property type="term" value="C:cytoplasm"/>
    <property type="evidence" value="ECO:0007669"/>
    <property type="project" value="TreeGrafter"/>
</dbReference>
<evidence type="ECO:0000259" key="1">
    <source>
        <dbReference type="Pfam" id="PF01266"/>
    </source>
</evidence>
<dbReference type="Gene3D" id="3.50.50.60">
    <property type="entry name" value="FAD/NAD(P)-binding domain"/>
    <property type="match status" value="1"/>
</dbReference>
<gene>
    <name evidence="2" type="ORF">BDV96DRAFT_502761</name>
</gene>
<dbReference type="Pfam" id="PF01266">
    <property type="entry name" value="DAO"/>
    <property type="match status" value="1"/>
</dbReference>